<dbReference type="Proteomes" id="UP001500556">
    <property type="component" value="Unassembled WGS sequence"/>
</dbReference>
<dbReference type="InterPro" id="IPR050832">
    <property type="entry name" value="Bact_Acetyltransf"/>
</dbReference>
<dbReference type="RefSeq" id="WP_345504003.1">
    <property type="nucleotide sequence ID" value="NZ_BAABLO010000011.1"/>
</dbReference>
<dbReference type="InterPro" id="IPR016181">
    <property type="entry name" value="Acyl_CoA_acyltransferase"/>
</dbReference>
<dbReference type="Pfam" id="PF00583">
    <property type="entry name" value="Acetyltransf_1"/>
    <property type="match status" value="1"/>
</dbReference>
<protein>
    <submittedName>
        <fullName evidence="4">GNAT family N-acetyltransferase</fullName>
    </submittedName>
</protein>
<evidence type="ECO:0000256" key="1">
    <source>
        <dbReference type="ARBA" id="ARBA00022679"/>
    </source>
</evidence>
<reference evidence="5" key="1">
    <citation type="journal article" date="2019" name="Int. J. Syst. Evol. Microbiol.">
        <title>The Global Catalogue of Microorganisms (GCM) 10K type strain sequencing project: providing services to taxonomists for standard genome sequencing and annotation.</title>
        <authorList>
            <consortium name="The Broad Institute Genomics Platform"/>
            <consortium name="The Broad Institute Genome Sequencing Center for Infectious Disease"/>
            <person name="Wu L."/>
            <person name="Ma J."/>
        </authorList>
    </citation>
    <scope>NUCLEOTIDE SEQUENCE [LARGE SCALE GENOMIC DNA]</scope>
    <source>
        <strain evidence="5">JCM 18961</strain>
    </source>
</reference>
<evidence type="ECO:0000256" key="2">
    <source>
        <dbReference type="ARBA" id="ARBA00023315"/>
    </source>
</evidence>
<organism evidence="4 5">
    <name type="scientific">Pedococcus ginsenosidimutans</name>
    <dbReference type="NCBI Taxonomy" id="490570"/>
    <lineage>
        <taxon>Bacteria</taxon>
        <taxon>Bacillati</taxon>
        <taxon>Actinomycetota</taxon>
        <taxon>Actinomycetes</taxon>
        <taxon>Micrococcales</taxon>
        <taxon>Intrasporangiaceae</taxon>
        <taxon>Pedococcus</taxon>
    </lineage>
</organism>
<evidence type="ECO:0000313" key="4">
    <source>
        <dbReference type="EMBL" id="GAA4726934.1"/>
    </source>
</evidence>
<sequence>MGAVDVEIRPVSGDATGPGERLFLAWADVYVASGRHAFGPAHSSWSAQERRELLRSTERQRLAWAAVAGEVVLGAATLAMPLHDNLEVADLDVAVHPDRRRQGVGSLLLATVESTATRAGRSTLLAETQWPIGRDDEGGAFAASHGYAAAQTVLRSTLALPVDRERLQGVLAADGAAGYRLQTCWDGVPQEWLEGRAELSRRMSTDVPLGDLRLQEEVWDADRVRSTYVQIAAMGRRVVDTFAVHEATGQLVGYTQVQVDHGGLAHQQDTLVIRGHRGHGLGLRLKAASTLAVMDELPSVTGIRTWNAEDNLPMLGVNRALGYEQDAWLREWQKVV</sequence>
<name>A0ABP8YG15_9MICO</name>
<dbReference type="SUPFAM" id="SSF55729">
    <property type="entry name" value="Acyl-CoA N-acyltransferases (Nat)"/>
    <property type="match status" value="2"/>
</dbReference>
<gene>
    <name evidence="4" type="ORF">GCM10025782_26760</name>
</gene>
<dbReference type="CDD" id="cd04301">
    <property type="entry name" value="NAT_SF"/>
    <property type="match status" value="1"/>
</dbReference>
<proteinExistence type="predicted"/>
<dbReference type="InterPro" id="IPR000182">
    <property type="entry name" value="GNAT_dom"/>
</dbReference>
<dbReference type="PANTHER" id="PTHR43877">
    <property type="entry name" value="AMINOALKYLPHOSPHONATE N-ACETYLTRANSFERASE-RELATED-RELATED"/>
    <property type="match status" value="1"/>
</dbReference>
<keyword evidence="1" id="KW-0808">Transferase</keyword>
<dbReference type="PROSITE" id="PS51186">
    <property type="entry name" value="GNAT"/>
    <property type="match status" value="1"/>
</dbReference>
<keyword evidence="5" id="KW-1185">Reference proteome</keyword>
<feature type="domain" description="N-acetyltransferase" evidence="3">
    <location>
        <begin position="6"/>
        <end position="208"/>
    </location>
</feature>
<dbReference type="Gene3D" id="3.40.630.30">
    <property type="match status" value="1"/>
</dbReference>
<evidence type="ECO:0000259" key="3">
    <source>
        <dbReference type="PROSITE" id="PS51186"/>
    </source>
</evidence>
<accession>A0ABP8YG15</accession>
<comment type="caution">
    <text evidence="4">The sequence shown here is derived from an EMBL/GenBank/DDBJ whole genome shotgun (WGS) entry which is preliminary data.</text>
</comment>
<dbReference type="EMBL" id="BAABLO010000011">
    <property type="protein sequence ID" value="GAA4726934.1"/>
    <property type="molecule type" value="Genomic_DNA"/>
</dbReference>
<evidence type="ECO:0000313" key="5">
    <source>
        <dbReference type="Proteomes" id="UP001500556"/>
    </source>
</evidence>
<keyword evidence="2" id="KW-0012">Acyltransferase</keyword>